<organism evidence="3 4">
    <name type="scientific">Eruca vesicaria subsp. sativa</name>
    <name type="common">Garden rocket</name>
    <name type="synonym">Eruca sativa</name>
    <dbReference type="NCBI Taxonomy" id="29727"/>
    <lineage>
        <taxon>Eukaryota</taxon>
        <taxon>Viridiplantae</taxon>
        <taxon>Streptophyta</taxon>
        <taxon>Embryophyta</taxon>
        <taxon>Tracheophyta</taxon>
        <taxon>Spermatophyta</taxon>
        <taxon>Magnoliopsida</taxon>
        <taxon>eudicotyledons</taxon>
        <taxon>Gunneridae</taxon>
        <taxon>Pentapetalae</taxon>
        <taxon>rosids</taxon>
        <taxon>malvids</taxon>
        <taxon>Brassicales</taxon>
        <taxon>Brassicaceae</taxon>
        <taxon>Brassiceae</taxon>
        <taxon>Eruca</taxon>
    </lineage>
</organism>
<proteinExistence type="inferred from homology"/>
<dbReference type="SUPFAM" id="SSF69340">
    <property type="entry name" value="C-terminal domain of adenylylcyclase associated protein"/>
    <property type="match status" value="1"/>
</dbReference>
<dbReference type="SMART" id="SM00673">
    <property type="entry name" value="CARP"/>
    <property type="match status" value="1"/>
</dbReference>
<dbReference type="EMBL" id="CAKOAT010115488">
    <property type="protein sequence ID" value="CAH8330700.1"/>
    <property type="molecule type" value="Genomic_DNA"/>
</dbReference>
<dbReference type="PANTHER" id="PTHR10652">
    <property type="entry name" value="ADENYLYL CYCLASE-ASSOCIATED PROTEIN"/>
    <property type="match status" value="1"/>
</dbReference>
<dbReference type="Pfam" id="PF08603">
    <property type="entry name" value="CAP_C"/>
    <property type="match status" value="1"/>
</dbReference>
<dbReference type="InterPro" id="IPR036223">
    <property type="entry name" value="CAP_C_sf"/>
</dbReference>
<dbReference type="Proteomes" id="UP001642260">
    <property type="component" value="Unassembled WGS sequence"/>
</dbReference>
<accession>A0ABC8JJZ0</accession>
<evidence type="ECO:0000313" key="4">
    <source>
        <dbReference type="Proteomes" id="UP001642260"/>
    </source>
</evidence>
<dbReference type="InterPro" id="IPR006599">
    <property type="entry name" value="CARP_motif"/>
</dbReference>
<name>A0ABC8JJZ0_ERUVS</name>
<dbReference type="Gene3D" id="2.160.20.70">
    <property type="match status" value="1"/>
</dbReference>
<sequence>MGVVLTDVVAAFEIMKCTNVEVQNQGSALTVSVDNTTGCQLYLNKDSLETALTVPSRVRSM</sequence>
<dbReference type="InterPro" id="IPR017901">
    <property type="entry name" value="C-CAP_CF_C-like"/>
</dbReference>
<gene>
    <name evidence="3" type="ORF">ERUC_LOCUS12180</name>
</gene>
<evidence type="ECO:0000313" key="3">
    <source>
        <dbReference type="EMBL" id="CAH8330700.1"/>
    </source>
</evidence>
<dbReference type="PANTHER" id="PTHR10652:SF0">
    <property type="entry name" value="ADENYLYL CYCLASE-ASSOCIATED PROTEIN"/>
    <property type="match status" value="1"/>
</dbReference>
<evidence type="ECO:0000256" key="1">
    <source>
        <dbReference type="ARBA" id="ARBA00007659"/>
    </source>
</evidence>
<dbReference type="PROSITE" id="PS51329">
    <property type="entry name" value="C_CAP_COFACTOR_C"/>
    <property type="match status" value="1"/>
</dbReference>
<comment type="caution">
    <text evidence="3">The sequence shown here is derived from an EMBL/GenBank/DDBJ whole genome shotgun (WGS) entry which is preliminary data.</text>
</comment>
<dbReference type="AlphaFoldDB" id="A0ABC8JJZ0"/>
<dbReference type="InterPro" id="IPR013912">
    <property type="entry name" value="Adenylate_cyclase-assoc_CAP_C"/>
</dbReference>
<keyword evidence="4" id="KW-1185">Reference proteome</keyword>
<comment type="similarity">
    <text evidence="1">Belongs to the CAP family.</text>
</comment>
<dbReference type="InterPro" id="IPR016098">
    <property type="entry name" value="CAP/MinC_C"/>
</dbReference>
<reference evidence="3 4" key="1">
    <citation type="submission" date="2022-03" db="EMBL/GenBank/DDBJ databases">
        <authorList>
            <person name="Macdonald S."/>
            <person name="Ahmed S."/>
            <person name="Newling K."/>
        </authorList>
    </citation>
    <scope>NUCLEOTIDE SEQUENCE [LARGE SCALE GENOMIC DNA]</scope>
</reference>
<protein>
    <recommendedName>
        <fullName evidence="2">C-CAP/cofactor C-like domain-containing protein</fullName>
    </recommendedName>
</protein>
<evidence type="ECO:0000259" key="2">
    <source>
        <dbReference type="PROSITE" id="PS51329"/>
    </source>
</evidence>
<dbReference type="InterPro" id="IPR001837">
    <property type="entry name" value="Adenylate_cyclase-assoc_CAP"/>
</dbReference>
<feature type="domain" description="C-CAP/cofactor C-like" evidence="2">
    <location>
        <begin position="1"/>
        <end position="61"/>
    </location>
</feature>